<sequence>MASSLSVKRFLSSGLLSNSLLRPAASSASRSFNTSAMRQYDELFDDSNIMDAVCRPSFSGTCYHL</sequence>
<comment type="caution">
    <text evidence="1">The sequence shown here is derived from an EMBL/GenBank/DDBJ whole genome shotgun (WGS) entry which is preliminary data.</text>
</comment>
<organism evidence="1">
    <name type="scientific">Medicago truncatula</name>
    <name type="common">Barrel medic</name>
    <name type="synonym">Medicago tribuloides</name>
    <dbReference type="NCBI Taxonomy" id="3880"/>
    <lineage>
        <taxon>Eukaryota</taxon>
        <taxon>Viridiplantae</taxon>
        <taxon>Streptophyta</taxon>
        <taxon>Embryophyta</taxon>
        <taxon>Tracheophyta</taxon>
        <taxon>Spermatophyta</taxon>
        <taxon>Magnoliopsida</taxon>
        <taxon>eudicotyledons</taxon>
        <taxon>Gunneridae</taxon>
        <taxon>Pentapetalae</taxon>
        <taxon>rosids</taxon>
        <taxon>fabids</taxon>
        <taxon>Fabales</taxon>
        <taxon>Fabaceae</taxon>
        <taxon>Papilionoideae</taxon>
        <taxon>50 kb inversion clade</taxon>
        <taxon>NPAAA clade</taxon>
        <taxon>Hologalegina</taxon>
        <taxon>IRL clade</taxon>
        <taxon>Trifolieae</taxon>
        <taxon>Medicago</taxon>
    </lineage>
</organism>
<accession>A0A396H5N7</accession>
<dbReference type="EMBL" id="PSQE01000007">
    <property type="protein sequence ID" value="RHN48570.1"/>
    <property type="molecule type" value="Genomic_DNA"/>
</dbReference>
<name>A0A396H5N7_MEDTR</name>
<evidence type="ECO:0000313" key="1">
    <source>
        <dbReference type="EMBL" id="RHN48570.1"/>
    </source>
</evidence>
<dbReference type="Proteomes" id="UP000265566">
    <property type="component" value="Chromosome 7"/>
</dbReference>
<protein>
    <submittedName>
        <fullName evidence="1">Uncharacterized protein</fullName>
    </submittedName>
</protein>
<gene>
    <name evidence="1" type="ORF">MtrunA17_Chr7g0265181</name>
</gene>
<proteinExistence type="predicted"/>
<dbReference type="Gramene" id="rna43301">
    <property type="protein sequence ID" value="RHN48570.1"/>
    <property type="gene ID" value="gene43301"/>
</dbReference>
<reference evidence="1" key="1">
    <citation type="journal article" date="2018" name="Nat. Plants">
        <title>Whole-genome landscape of Medicago truncatula symbiotic genes.</title>
        <authorList>
            <person name="Pecrix Y."/>
            <person name="Gamas P."/>
            <person name="Carrere S."/>
        </authorList>
    </citation>
    <scope>NUCLEOTIDE SEQUENCE</scope>
    <source>
        <tissue evidence="1">Leaves</tissue>
    </source>
</reference>
<dbReference type="AlphaFoldDB" id="A0A396H5N7"/>